<proteinExistence type="predicted"/>
<accession>A0ABS7THP2</accession>
<evidence type="ECO:0000259" key="1">
    <source>
        <dbReference type="PROSITE" id="PS51186"/>
    </source>
</evidence>
<name>A0ABS7THP2_9BACT</name>
<gene>
    <name evidence="2" type="ORF">K7C98_00670</name>
</gene>
<evidence type="ECO:0000313" key="3">
    <source>
        <dbReference type="Proteomes" id="UP001139031"/>
    </source>
</evidence>
<dbReference type="Gene3D" id="3.40.630.30">
    <property type="match status" value="1"/>
</dbReference>
<dbReference type="RefSeq" id="WP_224189514.1">
    <property type="nucleotide sequence ID" value="NZ_JAIRAU010000001.1"/>
</dbReference>
<dbReference type="EMBL" id="JAIRAU010000001">
    <property type="protein sequence ID" value="MBZ5707751.1"/>
    <property type="molecule type" value="Genomic_DNA"/>
</dbReference>
<dbReference type="Proteomes" id="UP001139031">
    <property type="component" value="Unassembled WGS sequence"/>
</dbReference>
<dbReference type="InterPro" id="IPR016181">
    <property type="entry name" value="Acyl_CoA_acyltransferase"/>
</dbReference>
<evidence type="ECO:0000313" key="2">
    <source>
        <dbReference type="EMBL" id="MBZ5707751.1"/>
    </source>
</evidence>
<protein>
    <submittedName>
        <fullName evidence="2">N-acetyltransferase</fullName>
    </submittedName>
</protein>
<comment type="caution">
    <text evidence="2">The sequence shown here is derived from an EMBL/GenBank/DDBJ whole genome shotgun (WGS) entry which is preliminary data.</text>
</comment>
<dbReference type="InterPro" id="IPR000182">
    <property type="entry name" value="GNAT_dom"/>
</dbReference>
<dbReference type="PANTHER" id="PTHR41368">
    <property type="entry name" value="PROTEIN YGHO"/>
    <property type="match status" value="1"/>
</dbReference>
<reference evidence="2" key="1">
    <citation type="submission" date="2021-08" db="EMBL/GenBank/DDBJ databases">
        <authorList>
            <person name="Stevens D.C."/>
        </authorList>
    </citation>
    <scope>NUCLEOTIDE SEQUENCE</scope>
    <source>
        <strain evidence="2">DSM 53165</strain>
    </source>
</reference>
<dbReference type="SUPFAM" id="SSF55729">
    <property type="entry name" value="Acyl-CoA N-acyltransferases (Nat)"/>
    <property type="match status" value="1"/>
</dbReference>
<organism evidence="2 3">
    <name type="scientific">Nannocystis pusilla</name>
    <dbReference type="NCBI Taxonomy" id="889268"/>
    <lineage>
        <taxon>Bacteria</taxon>
        <taxon>Pseudomonadati</taxon>
        <taxon>Myxococcota</taxon>
        <taxon>Polyangia</taxon>
        <taxon>Nannocystales</taxon>
        <taxon>Nannocystaceae</taxon>
        <taxon>Nannocystis</taxon>
    </lineage>
</organism>
<keyword evidence="3" id="KW-1185">Reference proteome</keyword>
<dbReference type="InterPro" id="IPR039968">
    <property type="entry name" value="BcerS-like"/>
</dbReference>
<feature type="domain" description="N-acetyltransferase" evidence="1">
    <location>
        <begin position="203"/>
        <end position="379"/>
    </location>
</feature>
<sequence length="379" mass="43507">MSFELIEVPLSDRKLVERFIRVPWYINREHHPSPRWVPPLLMDRRDYLDPAKNPFFKHVQAAFWIARRDGRDVARVAAVRDEDFVKYHGQETGYLGMFECPDDPALAQALVETARAWLKARGCTAMIGPFELSMNYISGVLVDGFERDPGINMPYNPPYYDRLLQGTGLQKAKDLLHWGIDPRRPIPERVAKLAARVAERRGITVRDMRFDDWDAEVLRSLEIMNEAWEKNWGFVPVGREEYLHIAKDLKMVLEPGLPIIAEVKGEPVAFVITMLDVNPVLKKLDGRLFPFGIVRLLWDLKVRKVVKGGRLILLGIKNKYRGQGIDTLLFLATHRAAQRLGWTEGQIGWTLEDNDRVNAAVKSMGGYQVATYRVYETAL</sequence>
<dbReference type="PANTHER" id="PTHR41368:SF1">
    <property type="entry name" value="PROTEIN YGHO"/>
    <property type="match status" value="1"/>
</dbReference>
<dbReference type="PROSITE" id="PS51186">
    <property type="entry name" value="GNAT"/>
    <property type="match status" value="1"/>
</dbReference>